<evidence type="ECO:0000313" key="1">
    <source>
        <dbReference type="EMBL" id="AQQ00806.1"/>
    </source>
</evidence>
<accession>A0A1Q2H0C6</accession>
<name>A0A1Q2H0C6_9GAMM</name>
<dbReference type="AlphaFoldDB" id="A0A1Q2H0C6"/>
<sequence>MTNITQVNPQVVNALEVIQQRTLSGEVNKLSGAGKAYQSVSQSSAIAIQDATDNLRNINTMATTAMGVAMAQMLATGDVTKYNPIIDAANAMVVNGADNFKTVGTNAGALLNQFPTGAVLPSSSNS</sequence>
<dbReference type="RefSeq" id="WP_077537480.1">
    <property type="nucleotide sequence ID" value="NZ_CANLYY010000030.1"/>
</dbReference>
<dbReference type="Proteomes" id="UP000188243">
    <property type="component" value="Chromosome"/>
</dbReference>
<evidence type="ECO:0000313" key="2">
    <source>
        <dbReference type="Proteomes" id="UP000188243"/>
    </source>
</evidence>
<protein>
    <submittedName>
        <fullName evidence="1">Uncharacterized protein</fullName>
    </submittedName>
</protein>
<dbReference type="KEGG" id="paln:B0W48_13895"/>
<reference evidence="1 2" key="1">
    <citation type="submission" date="2017-02" db="EMBL/GenBank/DDBJ databases">
        <title>Complete genome sequence of the cold-active Pseudoalteromonas aliena strain EH1 isolated from Arctic seawater.</title>
        <authorList>
            <person name="Kim E."/>
            <person name="Heo E."/>
            <person name="Kim H."/>
            <person name="Kim D."/>
        </authorList>
    </citation>
    <scope>NUCLEOTIDE SEQUENCE [LARGE SCALE GENOMIC DNA]</scope>
    <source>
        <strain evidence="1 2">EH1</strain>
    </source>
</reference>
<dbReference type="EMBL" id="CP019628">
    <property type="protein sequence ID" value="AQQ00806.1"/>
    <property type="molecule type" value="Genomic_DNA"/>
</dbReference>
<organism evidence="1 2">
    <name type="scientific">Pseudoalteromonas aliena</name>
    <dbReference type="NCBI Taxonomy" id="247523"/>
    <lineage>
        <taxon>Bacteria</taxon>
        <taxon>Pseudomonadati</taxon>
        <taxon>Pseudomonadota</taxon>
        <taxon>Gammaproteobacteria</taxon>
        <taxon>Alteromonadales</taxon>
        <taxon>Pseudoalteromonadaceae</taxon>
        <taxon>Pseudoalteromonas</taxon>
    </lineage>
</organism>
<gene>
    <name evidence="1" type="ORF">B0W48_13895</name>
</gene>
<dbReference type="STRING" id="247523.B0W48_13895"/>
<proteinExistence type="predicted"/>